<organism evidence="1 2">
    <name type="scientific">Prunus dulcis</name>
    <name type="common">Almond</name>
    <name type="synonym">Amygdalus dulcis</name>
    <dbReference type="NCBI Taxonomy" id="3755"/>
    <lineage>
        <taxon>Eukaryota</taxon>
        <taxon>Viridiplantae</taxon>
        <taxon>Streptophyta</taxon>
        <taxon>Embryophyta</taxon>
        <taxon>Tracheophyta</taxon>
        <taxon>Spermatophyta</taxon>
        <taxon>Magnoliopsida</taxon>
        <taxon>eudicotyledons</taxon>
        <taxon>Gunneridae</taxon>
        <taxon>Pentapetalae</taxon>
        <taxon>rosids</taxon>
        <taxon>fabids</taxon>
        <taxon>Rosales</taxon>
        <taxon>Rosaceae</taxon>
        <taxon>Amygdaloideae</taxon>
        <taxon>Amygdaleae</taxon>
        <taxon>Prunus</taxon>
    </lineage>
</organism>
<proteinExistence type="predicted"/>
<name>A0AAD4YX41_PRUDU</name>
<reference evidence="1 2" key="1">
    <citation type="journal article" date="2022" name="G3 (Bethesda)">
        <title>Whole-genome sequence and methylome profiling of the almond [Prunus dulcis (Mill.) D.A. Webb] cultivar 'Nonpareil'.</title>
        <authorList>
            <person name="D'Amico-Willman K.M."/>
            <person name="Ouma W.Z."/>
            <person name="Meulia T."/>
            <person name="Sideli G.M."/>
            <person name="Gradziel T.M."/>
            <person name="Fresnedo-Ramirez J."/>
        </authorList>
    </citation>
    <scope>NUCLEOTIDE SEQUENCE [LARGE SCALE GENOMIC DNA]</scope>
    <source>
        <strain evidence="1">Clone GOH B32 T37-40</strain>
    </source>
</reference>
<sequence length="143" mass="16784">MDGLRTGLLSGNMSRNLDFPQFLPTFQHRGERVELSSLSSKANNGRRPLSRFDLELLIFNICNRTSVRRWRTHEPELHTYFVHGDLWESFKDWSVYALCRPIKALHKNKIMTREQNHNQVSFHRCTIVAWMLGSWISSGALRL</sequence>
<dbReference type="Proteomes" id="UP001054821">
    <property type="component" value="Chromosome 6"/>
</dbReference>
<protein>
    <submittedName>
        <fullName evidence="1">Uncharacterized protein</fullName>
    </submittedName>
</protein>
<dbReference type="EMBL" id="JAJFAZ020000006">
    <property type="protein sequence ID" value="KAI5323843.1"/>
    <property type="molecule type" value="Genomic_DNA"/>
</dbReference>
<accession>A0AAD4YX41</accession>
<keyword evidence="2" id="KW-1185">Reference proteome</keyword>
<gene>
    <name evidence="1" type="ORF">L3X38_032916</name>
</gene>
<evidence type="ECO:0000313" key="2">
    <source>
        <dbReference type="Proteomes" id="UP001054821"/>
    </source>
</evidence>
<comment type="caution">
    <text evidence="1">The sequence shown here is derived from an EMBL/GenBank/DDBJ whole genome shotgun (WGS) entry which is preliminary data.</text>
</comment>
<dbReference type="AlphaFoldDB" id="A0AAD4YX41"/>
<evidence type="ECO:0000313" key="1">
    <source>
        <dbReference type="EMBL" id="KAI5323843.1"/>
    </source>
</evidence>